<dbReference type="Proteomes" id="UP000002033">
    <property type="component" value="Chromosome"/>
</dbReference>
<feature type="compositionally biased region" description="Low complexity" evidence="1">
    <location>
        <begin position="720"/>
        <end position="742"/>
    </location>
</feature>
<gene>
    <name evidence="3" type="ordered locus">Hden_1276</name>
</gene>
<evidence type="ECO:0008006" key="5">
    <source>
        <dbReference type="Google" id="ProtNLM"/>
    </source>
</evidence>
<evidence type="ECO:0000313" key="4">
    <source>
        <dbReference type="Proteomes" id="UP000002033"/>
    </source>
</evidence>
<dbReference type="InterPro" id="IPR037460">
    <property type="entry name" value="SEST-like"/>
</dbReference>
<dbReference type="RefSeq" id="WP_013215303.1">
    <property type="nucleotide sequence ID" value="NC_014313.1"/>
</dbReference>
<accession>D8JWH5</accession>
<proteinExistence type="predicted"/>
<organism evidence="3 4">
    <name type="scientific">Hyphomicrobium denitrificans (strain ATCC 51888 / DSM 1869 / NCIMB 11706 / TK 0415)</name>
    <dbReference type="NCBI Taxonomy" id="582899"/>
    <lineage>
        <taxon>Bacteria</taxon>
        <taxon>Pseudomonadati</taxon>
        <taxon>Pseudomonadota</taxon>
        <taxon>Alphaproteobacteria</taxon>
        <taxon>Hyphomicrobiales</taxon>
        <taxon>Hyphomicrobiaceae</taxon>
        <taxon>Hyphomicrobium</taxon>
    </lineage>
</organism>
<feature type="chain" id="PRO_5003116555" description="SGNH hydrolase-type esterase domain-containing protein" evidence="2">
    <location>
        <begin position="30"/>
        <end position="833"/>
    </location>
</feature>
<dbReference type="Gene3D" id="3.40.50.1110">
    <property type="entry name" value="SGNH hydrolase"/>
    <property type="match status" value="1"/>
</dbReference>
<dbReference type="KEGG" id="hdn:Hden_1276"/>
<dbReference type="OrthoDB" id="7583701at2"/>
<dbReference type="HOGENOM" id="CLU_017225_0_0_5"/>
<evidence type="ECO:0000313" key="3">
    <source>
        <dbReference type="EMBL" id="ADJ23088.1"/>
    </source>
</evidence>
<feature type="compositionally biased region" description="Low complexity" evidence="1">
    <location>
        <begin position="784"/>
        <end position="814"/>
    </location>
</feature>
<sequence precursor="true">MISRRQTTPRRVAVTSLLFLAVVSFAAVAAPRCAEAAATIAWRVENPFRFFTDPRDTEVHRQVYRSLGPDQRSTPVLSGERALQSTDADGWASSMYRKTCWNNNRFKCDAYEDYINPTSHAVIFRVEGIEDAKMLSCTWLTAPRGSETPRGDALTQSCSEPARFVIPYPKGAVVTLEIGGLEVAKADVRVRDILVAGMGDSFASGEGNPDLAVRFSRERAADYSTVGFYSGLTGYPARVGPWRDLGDKQFIKANARWLDQACHRSLYSEQLRTALQLSLEDPHRAVTFVGVSCAGAEVTDGLFLRYKGNEWVPDPPRYSQISALAEAQCGANATQQADVPEAYHINGQVPELKDLILRKCPQETARKIDLALVSIGGNDIGFSRLLANAVLSNQSILRELGGWLGEVHGEAEASAQLKHLGARYKALNRALHNILYLPWDQSDRILLVAYPGMALAGDGSETCGSGNAGMESVPDFQLDAVKLRLGTWFADKLHRQMRDSAYEYGWTFVETHRRAFIGRGICAGLSVAGVSQVDDLRLPRKVDGAWTPYNPADYLPYASRQRWFRTPNDAFMTANFHVAAGMLTKVLKIEPFAPFQLLLATTYSGAFHPTAEGQAAIADAVVEKARAVLAKYGEGPDADASYLSSIKPDEALPAAVDEPGREIPDVKAVITTPAAGAPAFDVEPESKGVKAVVSGPDDVQVGVMPQTAQPQPGVPPPVTGPGTTGPLPAAGAAGGADANVVGSEPLAPPVGVAAPSNATQPETGLGEAKELLAPPKIDVPLPVAGSEAPASNANAPATDAAAAPAPAANGDASTGALPETAIRPFAPASGSSN</sequence>
<dbReference type="SUPFAM" id="SSF52266">
    <property type="entry name" value="SGNH hydrolase"/>
    <property type="match status" value="1"/>
</dbReference>
<dbReference type="InterPro" id="IPR036514">
    <property type="entry name" value="SGNH_hydro_sf"/>
</dbReference>
<reference evidence="4" key="1">
    <citation type="journal article" date="2011" name="J. Bacteriol.">
        <title>Genome sequences of eight morphologically diverse alphaproteobacteria.</title>
        <authorList>
            <consortium name="US DOE Joint Genome Institute"/>
            <person name="Brown P.J."/>
            <person name="Kysela D.T."/>
            <person name="Buechlein A."/>
            <person name="Hemmerich C."/>
            <person name="Brun Y.V."/>
        </authorList>
    </citation>
    <scope>NUCLEOTIDE SEQUENCE [LARGE SCALE GENOMIC DNA]</scope>
    <source>
        <strain evidence="4">ATCC 51888 / DSM 1869 / NCIB 11706 / TK 0415</strain>
    </source>
</reference>
<feature type="region of interest" description="Disordered" evidence="1">
    <location>
        <begin position="700"/>
        <end position="833"/>
    </location>
</feature>
<dbReference type="eggNOG" id="ENOG5030QXU">
    <property type="taxonomic scope" value="Bacteria"/>
</dbReference>
<evidence type="ECO:0000256" key="2">
    <source>
        <dbReference type="SAM" id="SignalP"/>
    </source>
</evidence>
<protein>
    <recommendedName>
        <fullName evidence="5">SGNH hydrolase-type esterase domain-containing protein</fullName>
    </recommendedName>
</protein>
<dbReference type="AlphaFoldDB" id="D8JWH5"/>
<dbReference type="PANTHER" id="PTHR37981:SF1">
    <property type="entry name" value="SGNH HYDROLASE-TYPE ESTERASE DOMAIN-CONTAINING PROTEIN"/>
    <property type="match status" value="1"/>
</dbReference>
<keyword evidence="4" id="KW-1185">Reference proteome</keyword>
<keyword evidence="2" id="KW-0732">Signal</keyword>
<dbReference type="GO" id="GO:0006629">
    <property type="term" value="P:lipid metabolic process"/>
    <property type="evidence" value="ECO:0007669"/>
    <property type="project" value="TreeGrafter"/>
</dbReference>
<evidence type="ECO:0000256" key="1">
    <source>
        <dbReference type="SAM" id="MobiDB-lite"/>
    </source>
</evidence>
<feature type="signal peptide" evidence="2">
    <location>
        <begin position="1"/>
        <end position="29"/>
    </location>
</feature>
<dbReference type="GO" id="GO:0016788">
    <property type="term" value="F:hydrolase activity, acting on ester bonds"/>
    <property type="evidence" value="ECO:0007669"/>
    <property type="project" value="InterPro"/>
</dbReference>
<dbReference type="STRING" id="582899.Hden_1276"/>
<name>D8JWH5_HYPDA</name>
<dbReference type="EMBL" id="CP002083">
    <property type="protein sequence ID" value="ADJ23088.1"/>
    <property type="molecule type" value="Genomic_DNA"/>
</dbReference>
<dbReference type="PANTHER" id="PTHR37981">
    <property type="entry name" value="LIPASE 2"/>
    <property type="match status" value="1"/>
</dbReference>